<gene>
    <name evidence="1" type="ORF">LTS18_000913</name>
</gene>
<sequence length="366" mass="40447">RGRSWRQSGSKISGLRNFNNWVKSVLIQKFTPQPCDHVLDIGCGKGGDLGKWEKRGIVTYTGLDPAEVSIQQASKRYQEMGQRGGGGRGRGRGGYGGGGGRGPAFDAGFFVKDCFGETIGDIAPIAQLGFDQEGVKSGFGPGGGFDVVSMMFCMHYAFENEEKARIMLTNVSAALKKGGKLIGVTPNSDIISEHVRKYKKRAVQNDAGDEGDGKQEGKSEPNGDEESDGETHESHEDRLQWGNSLYTVSFPPATSKILPEEGIFRPPFGWKYTYWLEEAVEAPEYVVPFESFRGLAEDYNLELEYRKPFNEVWEEEKDDPIFGPLSERMKVVEFDRGGLDYGDGAASGWMRLKVSPEEMEAAGFYH</sequence>
<accession>A0ACC3CTR8</accession>
<proteinExistence type="predicted"/>
<dbReference type="Proteomes" id="UP001186974">
    <property type="component" value="Unassembled WGS sequence"/>
</dbReference>
<comment type="caution">
    <text evidence="1">The sequence shown here is derived from an EMBL/GenBank/DDBJ whole genome shotgun (WGS) entry which is preliminary data.</text>
</comment>
<feature type="non-terminal residue" evidence="1">
    <location>
        <position position="366"/>
    </location>
</feature>
<organism evidence="1 2">
    <name type="scientific">Coniosporium uncinatum</name>
    <dbReference type="NCBI Taxonomy" id="93489"/>
    <lineage>
        <taxon>Eukaryota</taxon>
        <taxon>Fungi</taxon>
        <taxon>Dikarya</taxon>
        <taxon>Ascomycota</taxon>
        <taxon>Pezizomycotina</taxon>
        <taxon>Dothideomycetes</taxon>
        <taxon>Dothideomycetes incertae sedis</taxon>
        <taxon>Coniosporium</taxon>
    </lineage>
</organism>
<evidence type="ECO:0000313" key="2">
    <source>
        <dbReference type="Proteomes" id="UP001186974"/>
    </source>
</evidence>
<keyword evidence="2" id="KW-1185">Reference proteome</keyword>
<name>A0ACC3CTR8_9PEZI</name>
<reference evidence="1" key="1">
    <citation type="submission" date="2024-09" db="EMBL/GenBank/DDBJ databases">
        <title>Black Yeasts Isolated from many extreme environments.</title>
        <authorList>
            <person name="Coleine C."/>
            <person name="Stajich J.E."/>
            <person name="Selbmann L."/>
        </authorList>
    </citation>
    <scope>NUCLEOTIDE SEQUENCE</scope>
    <source>
        <strain evidence="1">CCFEE 5737</strain>
    </source>
</reference>
<protein>
    <submittedName>
        <fullName evidence="1">Uncharacterized protein</fullName>
    </submittedName>
</protein>
<evidence type="ECO:0000313" key="1">
    <source>
        <dbReference type="EMBL" id="KAK3044573.1"/>
    </source>
</evidence>
<dbReference type="EMBL" id="JAWDJW010011760">
    <property type="protein sequence ID" value="KAK3044573.1"/>
    <property type="molecule type" value="Genomic_DNA"/>
</dbReference>
<feature type="non-terminal residue" evidence="1">
    <location>
        <position position="1"/>
    </location>
</feature>